<name>A0A447T983_CHRVL</name>
<evidence type="ECO:0000313" key="4">
    <source>
        <dbReference type="EMBL" id="VEB41476.1"/>
    </source>
</evidence>
<gene>
    <name evidence="4" type="ORF">NCTC9695_01909</name>
</gene>
<keyword evidence="1 2" id="KW-0129">CBS domain</keyword>
<organism evidence="4 5">
    <name type="scientific">Chromobacterium violaceum</name>
    <dbReference type="NCBI Taxonomy" id="536"/>
    <lineage>
        <taxon>Bacteria</taxon>
        <taxon>Pseudomonadati</taxon>
        <taxon>Pseudomonadota</taxon>
        <taxon>Betaproteobacteria</taxon>
        <taxon>Neisseriales</taxon>
        <taxon>Chromobacteriaceae</taxon>
        <taxon>Chromobacterium</taxon>
    </lineage>
</organism>
<evidence type="ECO:0000259" key="3">
    <source>
        <dbReference type="PROSITE" id="PS51371"/>
    </source>
</evidence>
<proteinExistence type="predicted"/>
<evidence type="ECO:0000256" key="1">
    <source>
        <dbReference type="ARBA" id="ARBA00023122"/>
    </source>
</evidence>
<reference evidence="4 5" key="1">
    <citation type="submission" date="2018-12" db="EMBL/GenBank/DDBJ databases">
        <authorList>
            <consortium name="Pathogen Informatics"/>
        </authorList>
    </citation>
    <scope>NUCLEOTIDE SEQUENCE [LARGE SCALE GENOMIC DNA]</scope>
    <source>
        <strain evidence="4 5">NCTC9695</strain>
    </source>
</reference>
<dbReference type="PANTHER" id="PTHR43080">
    <property type="entry name" value="CBS DOMAIN-CONTAINING PROTEIN CBSX3, MITOCHONDRIAL"/>
    <property type="match status" value="1"/>
</dbReference>
<dbReference type="AlphaFoldDB" id="A0A447T983"/>
<dbReference type="Proteomes" id="UP000275777">
    <property type="component" value="Chromosome"/>
</dbReference>
<dbReference type="EMBL" id="LR134182">
    <property type="protein sequence ID" value="VEB41476.1"/>
    <property type="molecule type" value="Genomic_DNA"/>
</dbReference>
<sequence length="159" mass="17666">MFVNVLSDSNPGWHRLLRSPVLPPSLPIREAASRMMAAACSSIVVRDEKGAVLGLWTESDALEASLGRRDPDLPVGQAVSAQLASLPHDMPLQDAVEAFRRRQLRHALVWKGGQPLGIVTLTDIVRNQGLESFLLVKRIRDLPGRRRARCRPRPGRARR</sequence>
<protein>
    <submittedName>
        <fullName evidence="4">Predicted signal-transduction protein containing cAMP-binding and CBS domains</fullName>
    </submittedName>
</protein>
<evidence type="ECO:0000313" key="5">
    <source>
        <dbReference type="Proteomes" id="UP000275777"/>
    </source>
</evidence>
<dbReference type="InterPro" id="IPR051257">
    <property type="entry name" value="Diverse_CBS-Domain"/>
</dbReference>
<dbReference type="PANTHER" id="PTHR43080:SF2">
    <property type="entry name" value="CBS DOMAIN-CONTAINING PROTEIN"/>
    <property type="match status" value="1"/>
</dbReference>
<dbReference type="SMART" id="SM00116">
    <property type="entry name" value="CBS"/>
    <property type="match status" value="2"/>
</dbReference>
<feature type="domain" description="CBS" evidence="3">
    <location>
        <begin position="13"/>
        <end position="73"/>
    </location>
</feature>
<accession>A0A447T983</accession>
<dbReference type="PROSITE" id="PS51371">
    <property type="entry name" value="CBS"/>
    <property type="match status" value="2"/>
</dbReference>
<dbReference type="InterPro" id="IPR000644">
    <property type="entry name" value="CBS_dom"/>
</dbReference>
<dbReference type="Pfam" id="PF00571">
    <property type="entry name" value="CBS"/>
    <property type="match status" value="2"/>
</dbReference>
<feature type="domain" description="CBS" evidence="3">
    <location>
        <begin position="79"/>
        <end position="136"/>
    </location>
</feature>
<dbReference type="SUPFAM" id="SSF54631">
    <property type="entry name" value="CBS-domain pair"/>
    <property type="match status" value="1"/>
</dbReference>
<evidence type="ECO:0000256" key="2">
    <source>
        <dbReference type="PROSITE-ProRule" id="PRU00703"/>
    </source>
</evidence>
<dbReference type="Gene3D" id="3.10.580.10">
    <property type="entry name" value="CBS-domain"/>
    <property type="match status" value="1"/>
</dbReference>
<dbReference type="InterPro" id="IPR046342">
    <property type="entry name" value="CBS_dom_sf"/>
</dbReference>